<sequence>MHRPPGPAGRRGHDPAQPGPARARRPHRHLRRARRRHVPNHCDHRHRPRRARPRARRHATAGAARGIARLPGRRPPMSPAKTASKKTVRKKPAAPKAPGVDELKFMIDSAFERRSMLTPDEIEGSTRPTVERVISGLEQGEFRVAEPDGKGGWTVNEWLKKAVLLYFRVNEMQLVEADPAPFWDKVPARFEGYGESDFRKLGARVVPGAIARRGAHIGKDVVLMPSFVNIGAHVGEGTMVDTWATVGSCAQIGKHCHLSGGAGIGGVLEPLQASPTIIEDHCFIGARSEVVEGVVVGHHSVIGMGVFLGQSTRIYNRATGEVSYGYVPPYSVVVSGQLPAKDGSHSLYCAVIVKQVDAKTRSKTSINDLLRGLAD</sequence>
<dbReference type="SUPFAM" id="SSF51161">
    <property type="entry name" value="Trimeric LpxA-like enzymes"/>
    <property type="match status" value="1"/>
</dbReference>
<evidence type="ECO:0000256" key="6">
    <source>
        <dbReference type="ARBA" id="ARBA00022915"/>
    </source>
</evidence>
<organism evidence="12 13">
    <name type="scientific">Lysobacter silvisoli</name>
    <dbReference type="NCBI Taxonomy" id="2293254"/>
    <lineage>
        <taxon>Bacteria</taxon>
        <taxon>Pseudomonadati</taxon>
        <taxon>Pseudomonadota</taxon>
        <taxon>Gammaproteobacteria</taxon>
        <taxon>Lysobacterales</taxon>
        <taxon>Lysobacteraceae</taxon>
        <taxon>Lysobacter</taxon>
    </lineage>
</organism>
<feature type="binding site" evidence="9">
    <location>
        <position position="204"/>
    </location>
    <ligand>
        <name>substrate</name>
    </ligand>
</feature>
<evidence type="ECO:0000256" key="3">
    <source>
        <dbReference type="ARBA" id="ARBA00022605"/>
    </source>
</evidence>
<evidence type="ECO:0000256" key="4">
    <source>
        <dbReference type="ARBA" id="ARBA00022679"/>
    </source>
</evidence>
<keyword evidence="5 9" id="KW-0677">Repeat</keyword>
<dbReference type="NCBIfam" id="NF008808">
    <property type="entry name" value="PRK11830.1"/>
    <property type="match status" value="1"/>
</dbReference>
<evidence type="ECO:0000256" key="5">
    <source>
        <dbReference type="ARBA" id="ARBA00022737"/>
    </source>
</evidence>
<dbReference type="GO" id="GO:0005737">
    <property type="term" value="C:cytoplasm"/>
    <property type="evidence" value="ECO:0007669"/>
    <property type="project" value="UniProtKB-SubCell"/>
</dbReference>
<dbReference type="OrthoDB" id="9775362at2"/>
<keyword evidence="8 9" id="KW-0012">Acyltransferase</keyword>
<dbReference type="UniPathway" id="UPA00034">
    <property type="reaction ID" value="UER00019"/>
</dbReference>
<dbReference type="InterPro" id="IPR023180">
    <property type="entry name" value="THP_succinylTrfase_dom1"/>
</dbReference>
<comment type="subcellular location">
    <subcellularLocation>
        <location evidence="9">Cytoplasm</location>
    </subcellularLocation>
</comment>
<comment type="similarity">
    <text evidence="1 9">Belongs to the transferase hexapeptide repeat family.</text>
</comment>
<dbReference type="GO" id="GO:0016779">
    <property type="term" value="F:nucleotidyltransferase activity"/>
    <property type="evidence" value="ECO:0007669"/>
    <property type="project" value="TreeGrafter"/>
</dbReference>
<dbReference type="NCBIfam" id="TIGR00965">
    <property type="entry name" value="dapD"/>
    <property type="match status" value="1"/>
</dbReference>
<feature type="compositionally biased region" description="Basic residues" evidence="10">
    <location>
        <begin position="83"/>
        <end position="93"/>
    </location>
</feature>
<dbReference type="GO" id="GO:0008666">
    <property type="term" value="F:2,3,4,5-tetrahydropyridine-2,6-dicarboxylate N-succinyltransferase activity"/>
    <property type="evidence" value="ECO:0007669"/>
    <property type="project" value="UniProtKB-UniRule"/>
</dbReference>
<evidence type="ECO:0000259" key="11">
    <source>
        <dbReference type="Pfam" id="PF14805"/>
    </source>
</evidence>
<feature type="compositionally biased region" description="Low complexity" evidence="10">
    <location>
        <begin position="60"/>
        <end position="69"/>
    </location>
</feature>
<evidence type="ECO:0000256" key="1">
    <source>
        <dbReference type="ARBA" id="ARBA00007274"/>
    </source>
</evidence>
<gene>
    <name evidence="9 12" type="primary">dapD</name>
    <name evidence="12" type="ORF">DX914_07865</name>
</gene>
<dbReference type="EC" id="2.3.1.117" evidence="9"/>
<keyword evidence="13" id="KW-1185">Reference proteome</keyword>
<evidence type="ECO:0000256" key="8">
    <source>
        <dbReference type="ARBA" id="ARBA00023315"/>
    </source>
</evidence>
<feature type="compositionally biased region" description="Basic residues" evidence="10">
    <location>
        <begin position="22"/>
        <end position="59"/>
    </location>
</feature>
<dbReference type="InterPro" id="IPR037133">
    <property type="entry name" value="THP_succinylTrfase_N_sf"/>
</dbReference>
<dbReference type="GO" id="GO:0019877">
    <property type="term" value="P:diaminopimelate biosynthetic process"/>
    <property type="evidence" value="ECO:0007669"/>
    <property type="project" value="UniProtKB-UniRule"/>
</dbReference>
<dbReference type="InterPro" id="IPR011004">
    <property type="entry name" value="Trimer_LpxA-like_sf"/>
</dbReference>
<evidence type="ECO:0000313" key="12">
    <source>
        <dbReference type="EMBL" id="RDZ29743.1"/>
    </source>
</evidence>
<dbReference type="GO" id="GO:0009089">
    <property type="term" value="P:lysine biosynthetic process via diaminopimelate"/>
    <property type="evidence" value="ECO:0007669"/>
    <property type="project" value="UniProtKB-UniRule"/>
</dbReference>
<dbReference type="PANTHER" id="PTHR19136:SF52">
    <property type="entry name" value="2,3,4,5-TETRAHYDROPYRIDINE-2,6-DICARBOXYLATE N-SUCCINYLTRANSFERASE"/>
    <property type="match status" value="1"/>
</dbReference>
<proteinExistence type="inferred from homology"/>
<keyword evidence="3 9" id="KW-0028">Amino-acid biosynthesis</keyword>
<comment type="pathway">
    <text evidence="9">Amino-acid biosynthesis; L-lysine biosynthesis via DAP pathway; LL-2,6-diaminopimelate from (S)-tetrahydrodipicolinate (succinylase route): step 1/3.</text>
</comment>
<evidence type="ECO:0000313" key="13">
    <source>
        <dbReference type="Proteomes" id="UP000264492"/>
    </source>
</evidence>
<keyword evidence="7 9" id="KW-0457">Lysine biosynthesis</keyword>
<dbReference type="InterPro" id="IPR005664">
    <property type="entry name" value="DapD_Trfase_Hexpep_rpt_fam"/>
</dbReference>
<reference evidence="12 13" key="1">
    <citation type="submission" date="2018-08" db="EMBL/GenBank/DDBJ databases">
        <title>Lysobacter sp. zong2l5, whole genome shotgun sequence.</title>
        <authorList>
            <person name="Zhang X."/>
            <person name="Feng G."/>
            <person name="Zhu H."/>
        </authorList>
    </citation>
    <scope>NUCLEOTIDE SEQUENCE [LARGE SCALE GENOMIC DNA]</scope>
    <source>
        <strain evidence="13">zong2l5</strain>
    </source>
</reference>
<protein>
    <recommendedName>
        <fullName evidence="9">2,3,4,5-tetrahydropyridine-2,6-dicarboxylate N-succinyltransferase</fullName>
        <ecNumber evidence="9">2.3.1.117</ecNumber>
    </recommendedName>
    <alternativeName>
        <fullName evidence="9">Tetrahydrodipicolinate N-succinyltransferase</fullName>
        <shortName evidence="9">THDP succinyltransferase</shortName>
        <shortName evidence="9">THP succinyltransferase</shortName>
        <shortName evidence="9">Tetrahydropicolinate succinylase</shortName>
    </alternativeName>
</protein>
<keyword evidence="6 9" id="KW-0220">Diaminopimelate biosynthesis</keyword>
<feature type="region of interest" description="Disordered" evidence="10">
    <location>
        <begin position="1"/>
        <end position="97"/>
    </location>
</feature>
<feature type="domain" description="Tetrahydrodipicolinate-N-succinyltransferase chain A" evidence="11">
    <location>
        <begin position="103"/>
        <end position="169"/>
    </location>
</feature>
<feature type="binding site" evidence="9">
    <location>
        <position position="241"/>
    </location>
    <ligand>
        <name>substrate</name>
    </ligand>
</feature>
<dbReference type="PANTHER" id="PTHR19136">
    <property type="entry name" value="MOLYBDENUM COFACTOR GUANYLYLTRANSFERASE"/>
    <property type="match status" value="1"/>
</dbReference>
<keyword evidence="2 9" id="KW-0963">Cytoplasm</keyword>
<evidence type="ECO:0000256" key="7">
    <source>
        <dbReference type="ARBA" id="ARBA00023154"/>
    </source>
</evidence>
<comment type="catalytic activity">
    <reaction evidence="9">
        <text>(S)-2,3,4,5-tetrahydrodipicolinate + succinyl-CoA + H2O = (S)-2-succinylamino-6-oxoheptanedioate + CoA</text>
        <dbReference type="Rhea" id="RHEA:17325"/>
        <dbReference type="ChEBI" id="CHEBI:15377"/>
        <dbReference type="ChEBI" id="CHEBI:15685"/>
        <dbReference type="ChEBI" id="CHEBI:16845"/>
        <dbReference type="ChEBI" id="CHEBI:57287"/>
        <dbReference type="ChEBI" id="CHEBI:57292"/>
        <dbReference type="EC" id="2.3.1.117"/>
    </reaction>
</comment>
<evidence type="ECO:0000256" key="10">
    <source>
        <dbReference type="SAM" id="MobiDB-lite"/>
    </source>
</evidence>
<dbReference type="Pfam" id="PF14602">
    <property type="entry name" value="Hexapep_2"/>
    <property type="match status" value="1"/>
</dbReference>
<keyword evidence="4 9" id="KW-0808">Transferase</keyword>
<evidence type="ECO:0000256" key="2">
    <source>
        <dbReference type="ARBA" id="ARBA00022490"/>
    </source>
</evidence>
<comment type="caution">
    <text evidence="12">The sequence shown here is derived from an EMBL/GenBank/DDBJ whole genome shotgun (WGS) entry which is preliminary data.</text>
</comment>
<dbReference type="InterPro" id="IPR001451">
    <property type="entry name" value="Hexapep"/>
</dbReference>
<comment type="subunit">
    <text evidence="9">Homotrimer.</text>
</comment>
<dbReference type="Pfam" id="PF14805">
    <property type="entry name" value="THDPS_N_2"/>
    <property type="match status" value="1"/>
</dbReference>
<dbReference type="CDD" id="cd03350">
    <property type="entry name" value="LbH_THP_succinylT"/>
    <property type="match status" value="1"/>
</dbReference>
<dbReference type="Proteomes" id="UP000264492">
    <property type="component" value="Unassembled WGS sequence"/>
</dbReference>
<dbReference type="Gene3D" id="2.160.10.10">
    <property type="entry name" value="Hexapeptide repeat proteins"/>
    <property type="match status" value="1"/>
</dbReference>
<name>A0A371K716_9GAMM</name>
<evidence type="ECO:0000256" key="9">
    <source>
        <dbReference type="HAMAP-Rule" id="MF_00811"/>
    </source>
</evidence>
<dbReference type="AlphaFoldDB" id="A0A371K716"/>
<dbReference type="EMBL" id="QTSU01000001">
    <property type="protein sequence ID" value="RDZ29743.1"/>
    <property type="molecule type" value="Genomic_DNA"/>
</dbReference>
<dbReference type="HAMAP" id="MF_00811">
    <property type="entry name" value="DapD"/>
    <property type="match status" value="1"/>
</dbReference>
<dbReference type="Gene3D" id="1.10.166.10">
    <property type="entry name" value="Tetrahydrodipicolinate-N-succinyltransferase, N-terminal domain"/>
    <property type="match status" value="1"/>
</dbReference>
<accession>A0A371K716</accession>